<dbReference type="Proteomes" id="UP000283644">
    <property type="component" value="Unassembled WGS sequence"/>
</dbReference>
<evidence type="ECO:0000259" key="5">
    <source>
        <dbReference type="Pfam" id="PF04542"/>
    </source>
</evidence>
<dbReference type="PANTHER" id="PTHR43133:SF25">
    <property type="entry name" value="RNA POLYMERASE SIGMA FACTOR RFAY-RELATED"/>
    <property type="match status" value="1"/>
</dbReference>
<dbReference type="Pfam" id="PF08281">
    <property type="entry name" value="Sigma70_r4_2"/>
    <property type="match status" value="1"/>
</dbReference>
<dbReference type="InterPro" id="IPR013325">
    <property type="entry name" value="RNA_pol_sigma_r2"/>
</dbReference>
<dbReference type="PANTHER" id="PTHR43133">
    <property type="entry name" value="RNA POLYMERASE ECF-TYPE SIGMA FACTO"/>
    <property type="match status" value="1"/>
</dbReference>
<comment type="similarity">
    <text evidence="1">Belongs to the sigma-70 factor family. ECF subfamily.</text>
</comment>
<dbReference type="InterPro" id="IPR013324">
    <property type="entry name" value="RNA_pol_sigma_r3/r4-like"/>
</dbReference>
<name>A0A417Y3E3_9ACTN</name>
<evidence type="ECO:0000313" key="8">
    <source>
        <dbReference type="Proteomes" id="UP000283644"/>
    </source>
</evidence>
<dbReference type="NCBIfam" id="TIGR02937">
    <property type="entry name" value="sigma70-ECF"/>
    <property type="match status" value="1"/>
</dbReference>
<keyword evidence="4" id="KW-0804">Transcription</keyword>
<dbReference type="RefSeq" id="WP_118925275.1">
    <property type="nucleotide sequence ID" value="NZ_QXGH01000014.1"/>
</dbReference>
<keyword evidence="8" id="KW-1185">Reference proteome</keyword>
<reference evidence="7 8" key="1">
    <citation type="submission" date="2018-09" db="EMBL/GenBank/DDBJ databases">
        <title>Genome sequencing of Nocardioides immobilis CCTCC AB 2017083 for comparison to Nocardioides silvaticus.</title>
        <authorList>
            <person name="Li C."/>
            <person name="Wang G."/>
        </authorList>
    </citation>
    <scope>NUCLEOTIDE SEQUENCE [LARGE SCALE GENOMIC DNA]</scope>
    <source>
        <strain evidence="7 8">CCTCC AB 2017083</strain>
    </source>
</reference>
<accession>A0A417Y3E3</accession>
<protein>
    <submittedName>
        <fullName evidence="7">RNA polymerase sigma factor</fullName>
    </submittedName>
</protein>
<evidence type="ECO:0000256" key="2">
    <source>
        <dbReference type="ARBA" id="ARBA00023015"/>
    </source>
</evidence>
<dbReference type="EMBL" id="QXGH01000014">
    <property type="protein sequence ID" value="RHW27179.1"/>
    <property type="molecule type" value="Genomic_DNA"/>
</dbReference>
<keyword evidence="2" id="KW-0805">Transcription regulation</keyword>
<dbReference type="SUPFAM" id="SSF88946">
    <property type="entry name" value="Sigma2 domain of RNA polymerase sigma factors"/>
    <property type="match status" value="1"/>
</dbReference>
<dbReference type="InterPro" id="IPR014284">
    <property type="entry name" value="RNA_pol_sigma-70_dom"/>
</dbReference>
<dbReference type="GO" id="GO:0006352">
    <property type="term" value="P:DNA-templated transcription initiation"/>
    <property type="evidence" value="ECO:0007669"/>
    <property type="project" value="InterPro"/>
</dbReference>
<dbReference type="GO" id="GO:0016987">
    <property type="term" value="F:sigma factor activity"/>
    <property type="evidence" value="ECO:0007669"/>
    <property type="project" value="UniProtKB-KW"/>
</dbReference>
<sequence length="202" mass="22563">MKASELGIRESDGVTDDVLAARLRAGDPEAMGEIYDRYADRIYNFCFRRTASWSVAEDAMAAAFLEVWRVRGRAVAYDGELLPWLYGVAGNVCRNSLRSQRRQTALGAKLHLVEGGVHEDDHADAVAGRVDDERRMAELVAAVEQLPEPDQQILMLVAWDGLTYQQAAEVIGVPVGTVRSRLSRSRTRLAELMSRSDEERNR</sequence>
<evidence type="ECO:0000313" key="7">
    <source>
        <dbReference type="EMBL" id="RHW27179.1"/>
    </source>
</evidence>
<comment type="caution">
    <text evidence="7">The sequence shown here is derived from an EMBL/GenBank/DDBJ whole genome shotgun (WGS) entry which is preliminary data.</text>
</comment>
<evidence type="ECO:0000259" key="6">
    <source>
        <dbReference type="Pfam" id="PF08281"/>
    </source>
</evidence>
<keyword evidence="3" id="KW-0731">Sigma factor</keyword>
<dbReference type="InterPro" id="IPR039425">
    <property type="entry name" value="RNA_pol_sigma-70-like"/>
</dbReference>
<dbReference type="Pfam" id="PF04542">
    <property type="entry name" value="Sigma70_r2"/>
    <property type="match status" value="1"/>
</dbReference>
<dbReference type="InterPro" id="IPR007627">
    <property type="entry name" value="RNA_pol_sigma70_r2"/>
</dbReference>
<organism evidence="7 8">
    <name type="scientific">Nocardioides immobilis</name>
    <dbReference type="NCBI Taxonomy" id="2049295"/>
    <lineage>
        <taxon>Bacteria</taxon>
        <taxon>Bacillati</taxon>
        <taxon>Actinomycetota</taxon>
        <taxon>Actinomycetes</taxon>
        <taxon>Propionibacteriales</taxon>
        <taxon>Nocardioidaceae</taxon>
        <taxon>Nocardioides</taxon>
    </lineage>
</organism>
<gene>
    <name evidence="7" type="ORF">D0Z08_10980</name>
</gene>
<dbReference type="Gene3D" id="1.10.1740.10">
    <property type="match status" value="1"/>
</dbReference>
<evidence type="ECO:0000256" key="1">
    <source>
        <dbReference type="ARBA" id="ARBA00010641"/>
    </source>
</evidence>
<dbReference type="InterPro" id="IPR036388">
    <property type="entry name" value="WH-like_DNA-bd_sf"/>
</dbReference>
<evidence type="ECO:0000256" key="4">
    <source>
        <dbReference type="ARBA" id="ARBA00023163"/>
    </source>
</evidence>
<dbReference type="InterPro" id="IPR013249">
    <property type="entry name" value="RNA_pol_sigma70_r4_t2"/>
</dbReference>
<dbReference type="AlphaFoldDB" id="A0A417Y3E3"/>
<feature type="domain" description="RNA polymerase sigma factor 70 region 4 type 2" evidence="6">
    <location>
        <begin position="138"/>
        <end position="189"/>
    </location>
</feature>
<proteinExistence type="inferred from homology"/>
<dbReference type="Gene3D" id="1.10.10.10">
    <property type="entry name" value="Winged helix-like DNA-binding domain superfamily/Winged helix DNA-binding domain"/>
    <property type="match status" value="1"/>
</dbReference>
<evidence type="ECO:0000256" key="3">
    <source>
        <dbReference type="ARBA" id="ARBA00023082"/>
    </source>
</evidence>
<dbReference type="SUPFAM" id="SSF88659">
    <property type="entry name" value="Sigma3 and sigma4 domains of RNA polymerase sigma factors"/>
    <property type="match status" value="1"/>
</dbReference>
<dbReference type="GO" id="GO:0003677">
    <property type="term" value="F:DNA binding"/>
    <property type="evidence" value="ECO:0007669"/>
    <property type="project" value="InterPro"/>
</dbReference>
<feature type="domain" description="RNA polymerase sigma-70 region 2" evidence="5">
    <location>
        <begin position="34"/>
        <end position="102"/>
    </location>
</feature>
<dbReference type="OrthoDB" id="9780326at2"/>